<dbReference type="EMBL" id="APND01000001">
    <property type="protein sequence ID" value="MES1928026.1"/>
    <property type="molecule type" value="Genomic_DNA"/>
</dbReference>
<proteinExistence type="predicted"/>
<feature type="region of interest" description="Disordered" evidence="1">
    <location>
        <begin position="38"/>
        <end position="57"/>
    </location>
</feature>
<comment type="caution">
    <text evidence="4">The sequence shown here is derived from an EMBL/GenBank/DDBJ whole genome shotgun (WGS) entry which is preliminary data.</text>
</comment>
<accession>A0ABV2AWJ5</accession>
<evidence type="ECO:0000313" key="4">
    <source>
        <dbReference type="EMBL" id="MES1928026.1"/>
    </source>
</evidence>
<keyword evidence="2" id="KW-0732">Signal</keyword>
<dbReference type="InterPro" id="IPR006311">
    <property type="entry name" value="TAT_signal"/>
</dbReference>
<name>A0ABV2AWJ5_9GAMM</name>
<organism evidence="4 5">
    <name type="scientific">Salinisphaera dokdonensis CL-ES53</name>
    <dbReference type="NCBI Taxonomy" id="1304272"/>
    <lineage>
        <taxon>Bacteria</taxon>
        <taxon>Pseudomonadati</taxon>
        <taxon>Pseudomonadota</taxon>
        <taxon>Gammaproteobacteria</taxon>
        <taxon>Salinisphaerales</taxon>
        <taxon>Salinisphaeraceae</taxon>
        <taxon>Salinisphaera</taxon>
    </lineage>
</organism>
<sequence>MMIKPNPNRSRACLLGSLLAAAGLAAAADTSSSNARAGIAAENGSNPSNVPEQLDDPKTADVTVTGHVFKPTPIAPNASNRARLSVPDGLSVDVFAEGLGNARMMATSPNGAIYVTRRKEGDVLMLVDSDDDGRADDRKVVAKKDAMHGIEIDGNTAWLMTVNDVYRTTIQDDGSFGELEKIATGFPSGGQHPNRTLALGPDDALYVSVGSTCNACGETEKLSATMVRMSRDGSEREIFASGLRNTIGFDFEPQTGELYGFDHGIDWLGDDEQPEEFNHLQQGKQYGWPYVYADSQLNPQDVPPEGTSRQWAEQSVEPILMWTPHAAPMQMRFYESDALGATYRGDAFVAMRGSWNRKPPSGYEIVRVDFDDGEPQSIEPFITGFVQQTDDGWQQIGRLAGLTVAEDGSLLFSDDENGVIYRVSRDD</sequence>
<dbReference type="InterPro" id="IPR011042">
    <property type="entry name" value="6-blade_b-propeller_TolB-like"/>
</dbReference>
<dbReference type="PROSITE" id="PS51318">
    <property type="entry name" value="TAT"/>
    <property type="match status" value="1"/>
</dbReference>
<evidence type="ECO:0000256" key="1">
    <source>
        <dbReference type="SAM" id="MobiDB-lite"/>
    </source>
</evidence>
<dbReference type="SUPFAM" id="SSF50952">
    <property type="entry name" value="Soluble quinoprotein glucose dehydrogenase"/>
    <property type="match status" value="1"/>
</dbReference>
<protein>
    <submittedName>
        <fullName evidence="4">PEBP family protein</fullName>
    </submittedName>
</protein>
<dbReference type="PANTHER" id="PTHR33546">
    <property type="entry name" value="LARGE, MULTIFUNCTIONAL SECRETED PROTEIN-RELATED"/>
    <property type="match status" value="1"/>
</dbReference>
<reference evidence="4 5" key="1">
    <citation type="submission" date="2013-03" db="EMBL/GenBank/DDBJ databases">
        <title>Salinisphaera dokdonensis CL-ES53 Genome Sequencing.</title>
        <authorList>
            <person name="Li C."/>
            <person name="Lai Q."/>
            <person name="Shao Z."/>
        </authorList>
    </citation>
    <scope>NUCLEOTIDE SEQUENCE [LARGE SCALE GENOMIC DNA]</scope>
    <source>
        <strain evidence="4 5">CL-ES53</strain>
    </source>
</reference>
<feature type="chain" id="PRO_5046828871" evidence="2">
    <location>
        <begin position="28"/>
        <end position="427"/>
    </location>
</feature>
<keyword evidence="5" id="KW-1185">Reference proteome</keyword>
<dbReference type="PANTHER" id="PTHR33546:SF1">
    <property type="entry name" value="LARGE, MULTIFUNCTIONAL SECRETED PROTEIN"/>
    <property type="match status" value="1"/>
</dbReference>
<feature type="signal peptide" evidence="2">
    <location>
        <begin position="1"/>
        <end position="27"/>
    </location>
</feature>
<dbReference type="InterPro" id="IPR054539">
    <property type="entry name" value="Beta-prop_PDH"/>
</dbReference>
<dbReference type="InterPro" id="IPR011041">
    <property type="entry name" value="Quinoprot_gluc/sorb_DH_b-prop"/>
</dbReference>
<dbReference type="Gene3D" id="2.120.10.30">
    <property type="entry name" value="TolB, C-terminal domain"/>
    <property type="match status" value="1"/>
</dbReference>
<evidence type="ECO:0000259" key="3">
    <source>
        <dbReference type="Pfam" id="PF22807"/>
    </source>
</evidence>
<dbReference type="RefSeq" id="WP_353108849.1">
    <property type="nucleotide sequence ID" value="NZ_APND01000001.1"/>
</dbReference>
<dbReference type="Proteomes" id="UP001460888">
    <property type="component" value="Unassembled WGS sequence"/>
</dbReference>
<feature type="domain" description="Pyrroloquinoline quinone-dependent pyranose dehydrogenase beta-propeller" evidence="3">
    <location>
        <begin position="85"/>
        <end position="425"/>
    </location>
</feature>
<evidence type="ECO:0000256" key="2">
    <source>
        <dbReference type="SAM" id="SignalP"/>
    </source>
</evidence>
<gene>
    <name evidence="4" type="ORF">SADO_02185</name>
</gene>
<evidence type="ECO:0000313" key="5">
    <source>
        <dbReference type="Proteomes" id="UP001460888"/>
    </source>
</evidence>
<dbReference type="Pfam" id="PF22807">
    <property type="entry name" value="TrAA12"/>
    <property type="match status" value="1"/>
</dbReference>